<reference evidence="4" key="1">
    <citation type="submission" date="2015-07" db="EMBL/GenBank/DDBJ databases">
        <title>Genome sequencing project for genomic taxonomy and phylogenomics of Bacillus-like bacteria.</title>
        <authorList>
            <person name="Liu B."/>
            <person name="Wang J."/>
            <person name="Zhu Y."/>
            <person name="Liu G."/>
            <person name="Chen Q."/>
            <person name="Chen Z."/>
            <person name="Lan J."/>
            <person name="Che J."/>
            <person name="Ge C."/>
            <person name="Shi H."/>
            <person name="Pan Z."/>
            <person name="Liu X."/>
        </authorList>
    </citation>
    <scope>NUCLEOTIDE SEQUENCE [LARGE SCALE GENOMIC DNA]</scope>
    <source>
        <strain evidence="4">FJAT-27997</strain>
    </source>
</reference>
<feature type="transmembrane region" description="Helical" evidence="1">
    <location>
        <begin position="84"/>
        <end position="104"/>
    </location>
</feature>
<dbReference type="OrthoDB" id="2194912at2"/>
<dbReference type="GO" id="GO:0004175">
    <property type="term" value="F:endopeptidase activity"/>
    <property type="evidence" value="ECO:0007669"/>
    <property type="project" value="UniProtKB-ARBA"/>
</dbReference>
<dbReference type="STRING" id="1679170.AC625_01435"/>
<dbReference type="PANTHER" id="PTHR36435">
    <property type="entry name" value="SLR1288 PROTEIN"/>
    <property type="match status" value="1"/>
</dbReference>
<dbReference type="Proteomes" id="UP000037146">
    <property type="component" value="Unassembled WGS sequence"/>
</dbReference>
<keyword evidence="1" id="KW-0472">Membrane</keyword>
<name>A0A0K9GNW5_9BACI</name>
<dbReference type="Pfam" id="PF02517">
    <property type="entry name" value="Rce1-like"/>
    <property type="match status" value="1"/>
</dbReference>
<feature type="transmembrane region" description="Helical" evidence="1">
    <location>
        <begin position="46"/>
        <end position="64"/>
    </location>
</feature>
<feature type="transmembrane region" description="Helical" evidence="1">
    <location>
        <begin position="158"/>
        <end position="175"/>
    </location>
</feature>
<evidence type="ECO:0000256" key="1">
    <source>
        <dbReference type="SAM" id="Phobius"/>
    </source>
</evidence>
<evidence type="ECO:0000259" key="2">
    <source>
        <dbReference type="Pfam" id="PF02517"/>
    </source>
</evidence>
<dbReference type="InterPro" id="IPR003675">
    <property type="entry name" value="Rce1/LyrA-like_dom"/>
</dbReference>
<keyword evidence="4" id="KW-1185">Reference proteome</keyword>
<feature type="transmembrane region" description="Helical" evidence="1">
    <location>
        <begin position="124"/>
        <end position="146"/>
    </location>
</feature>
<dbReference type="PATRIC" id="fig|1679170.3.peg.263"/>
<dbReference type="RefSeq" id="WP_049679665.1">
    <property type="nucleotide sequence ID" value="NZ_LFZW01000001.1"/>
</dbReference>
<organism evidence="3 4">
    <name type="scientific">Peribacillus loiseleuriae</name>
    <dbReference type="NCBI Taxonomy" id="1679170"/>
    <lineage>
        <taxon>Bacteria</taxon>
        <taxon>Bacillati</taxon>
        <taxon>Bacillota</taxon>
        <taxon>Bacilli</taxon>
        <taxon>Bacillales</taxon>
        <taxon>Bacillaceae</taxon>
        <taxon>Peribacillus</taxon>
    </lineage>
</organism>
<feature type="domain" description="CAAX prenyl protease 2/Lysostaphin resistance protein A-like" evidence="2">
    <location>
        <begin position="127"/>
        <end position="213"/>
    </location>
</feature>
<comment type="caution">
    <text evidence="3">The sequence shown here is derived from an EMBL/GenBank/DDBJ whole genome shotgun (WGS) entry which is preliminary data.</text>
</comment>
<gene>
    <name evidence="3" type="ORF">AC625_01435</name>
</gene>
<protein>
    <recommendedName>
        <fullName evidence="2">CAAX prenyl protease 2/Lysostaphin resistance protein A-like domain-containing protein</fullName>
    </recommendedName>
</protein>
<dbReference type="InterPro" id="IPR052710">
    <property type="entry name" value="CAAX_protease"/>
</dbReference>
<accession>A0A0K9GNW5</accession>
<dbReference type="PANTHER" id="PTHR36435:SF6">
    <property type="entry name" value="ABORTIVE INFECTION PROTEIN"/>
    <property type="match status" value="1"/>
</dbReference>
<dbReference type="AlphaFoldDB" id="A0A0K9GNW5"/>
<proteinExistence type="predicted"/>
<feature type="transmembrane region" description="Helical" evidence="1">
    <location>
        <begin position="181"/>
        <end position="196"/>
    </location>
</feature>
<keyword evidence="1" id="KW-1133">Transmembrane helix</keyword>
<sequence>MKKEFWFVIITYVIMQLSGGLAVDIIAKITVSAGAELTNELKTLIGAYWIVFSFIIALIFVLFFMRNEMRMKDMRNQTTIPVSILWGFGGIFLAMFAQIIAGLLEQKMGIKQNSQNTEQILKLITQFPIVMLVTSIVGPILEEIIFRKIIFGSLYKRLNFYLSALISSVIFGIAHFEPEHILLYSAMGFTFAYLYIKTNRILVPIFAHVTMNTLVVIVQLNSEKYLDSLDKAQSFIGGFL</sequence>
<evidence type="ECO:0000313" key="3">
    <source>
        <dbReference type="EMBL" id="KMY48345.1"/>
    </source>
</evidence>
<dbReference type="GO" id="GO:0080120">
    <property type="term" value="P:CAAX-box protein maturation"/>
    <property type="evidence" value="ECO:0007669"/>
    <property type="project" value="UniProtKB-ARBA"/>
</dbReference>
<evidence type="ECO:0000313" key="4">
    <source>
        <dbReference type="Proteomes" id="UP000037146"/>
    </source>
</evidence>
<dbReference type="EMBL" id="LFZW01000001">
    <property type="protein sequence ID" value="KMY48345.1"/>
    <property type="molecule type" value="Genomic_DNA"/>
</dbReference>
<keyword evidence="1" id="KW-0812">Transmembrane</keyword>